<feature type="domain" description="AAA+ ATPase" evidence="2">
    <location>
        <begin position="55"/>
        <end position="264"/>
    </location>
</feature>
<dbReference type="STRING" id="571298.SAMN04488026_105412"/>
<gene>
    <name evidence="3" type="ORF">SAMN04488026_105412</name>
</gene>
<dbReference type="Proteomes" id="UP000199382">
    <property type="component" value="Unassembled WGS sequence"/>
</dbReference>
<protein>
    <submittedName>
        <fullName evidence="3">AAA domain-containing protein</fullName>
    </submittedName>
</protein>
<evidence type="ECO:0000259" key="2">
    <source>
        <dbReference type="SMART" id="SM00382"/>
    </source>
</evidence>
<dbReference type="AlphaFoldDB" id="A0A1G9ESL8"/>
<evidence type="ECO:0000313" key="3">
    <source>
        <dbReference type="EMBL" id="SDK78995.1"/>
    </source>
</evidence>
<proteinExistence type="predicted"/>
<sequence length="434" mass="48474">MAEESHDDDITLEDLINLADAGDFGIDEELAFRSFDPKKKPARGINRLIGDIVARKRVTVFAGAGGVSKSTLMALIAMQAARGEQVFGLEVKERLKVTALNFEDDQDTLDRAGAAVAQRNEIEEIPKPGTVTLHGKDQLRRLFKLDRTESLTYFDELAESETAINWTVRNGITDLIRTTNADVLIIDPLAALMGGVNMSNSTMNRLVRDLADIAIEFDIAVILVSHVRKSQGGGGDRPRTADDIKFGGELVDTSRCAIMVDDVPTEYVKRWRNAAPESGPFDNLKMAAVVKTNIGRSRVFYYRVELMQVECENDDIETVPVAVPFNPPSMAETSTAELFLKVYKRLTNEFVKKSVQSTAGVNIRDVLKPHLKDERKWKSTLDDMLADGLVKAVYEENPESTNRRKVERIVPASRIEEMQDMLNKRKTPTENEEE</sequence>
<accession>A0A1G9ESL8</accession>
<dbReference type="RefSeq" id="WP_170844660.1">
    <property type="nucleotide sequence ID" value="NZ_FNEK01000054.1"/>
</dbReference>
<keyword evidence="4" id="KW-1185">Reference proteome</keyword>
<dbReference type="InterPro" id="IPR003593">
    <property type="entry name" value="AAA+_ATPase"/>
</dbReference>
<feature type="region of interest" description="Disordered" evidence="1">
    <location>
        <begin position="410"/>
        <end position="434"/>
    </location>
</feature>
<dbReference type="SUPFAM" id="SSF52540">
    <property type="entry name" value="P-loop containing nucleoside triphosphate hydrolases"/>
    <property type="match status" value="1"/>
</dbReference>
<dbReference type="InterPro" id="IPR027417">
    <property type="entry name" value="P-loop_NTPase"/>
</dbReference>
<reference evidence="3 4" key="1">
    <citation type="submission" date="2016-10" db="EMBL/GenBank/DDBJ databases">
        <authorList>
            <person name="de Groot N.N."/>
        </authorList>
    </citation>
    <scope>NUCLEOTIDE SEQUENCE [LARGE SCALE GENOMIC DNA]</scope>
    <source>
        <strain evidence="3 4">DSM 25294</strain>
    </source>
</reference>
<dbReference type="Gene3D" id="3.40.50.300">
    <property type="entry name" value="P-loop containing nucleotide triphosphate hydrolases"/>
    <property type="match status" value="1"/>
</dbReference>
<evidence type="ECO:0000256" key="1">
    <source>
        <dbReference type="SAM" id="MobiDB-lite"/>
    </source>
</evidence>
<dbReference type="Pfam" id="PF13481">
    <property type="entry name" value="AAA_25"/>
    <property type="match status" value="1"/>
</dbReference>
<organism evidence="3 4">
    <name type="scientific">Aliiruegeria lutimaris</name>
    <dbReference type="NCBI Taxonomy" id="571298"/>
    <lineage>
        <taxon>Bacteria</taxon>
        <taxon>Pseudomonadati</taxon>
        <taxon>Pseudomonadota</taxon>
        <taxon>Alphaproteobacteria</taxon>
        <taxon>Rhodobacterales</taxon>
        <taxon>Roseobacteraceae</taxon>
        <taxon>Aliiruegeria</taxon>
    </lineage>
</organism>
<dbReference type="SMART" id="SM00382">
    <property type="entry name" value="AAA"/>
    <property type="match status" value="1"/>
</dbReference>
<evidence type="ECO:0000313" key="4">
    <source>
        <dbReference type="Proteomes" id="UP000199382"/>
    </source>
</evidence>
<name>A0A1G9ESL8_9RHOB</name>
<dbReference type="EMBL" id="FNEK01000054">
    <property type="protein sequence ID" value="SDK78995.1"/>
    <property type="molecule type" value="Genomic_DNA"/>
</dbReference>